<evidence type="ECO:0000313" key="3">
    <source>
        <dbReference type="Proteomes" id="UP001358614"/>
    </source>
</evidence>
<dbReference type="KEGG" id="ker:91100703"/>
<feature type="region of interest" description="Disordered" evidence="1">
    <location>
        <begin position="223"/>
        <end position="246"/>
    </location>
</feature>
<name>A0AAX4KDM2_9TREE</name>
<feature type="region of interest" description="Disordered" evidence="1">
    <location>
        <begin position="653"/>
        <end position="673"/>
    </location>
</feature>
<proteinExistence type="predicted"/>
<feature type="compositionally biased region" description="Low complexity" evidence="1">
    <location>
        <begin position="767"/>
        <end position="780"/>
    </location>
</feature>
<accession>A0AAX4KDM2</accession>
<feature type="region of interest" description="Disordered" evidence="1">
    <location>
        <begin position="756"/>
        <end position="794"/>
    </location>
</feature>
<evidence type="ECO:0000313" key="2">
    <source>
        <dbReference type="EMBL" id="WWD03843.1"/>
    </source>
</evidence>
<dbReference type="GeneID" id="91100703"/>
<dbReference type="Proteomes" id="UP001358614">
    <property type="component" value="Chromosome 1"/>
</dbReference>
<dbReference type="EMBL" id="CP144089">
    <property type="protein sequence ID" value="WWD03843.1"/>
    <property type="molecule type" value="Genomic_DNA"/>
</dbReference>
<evidence type="ECO:0008006" key="4">
    <source>
        <dbReference type="Google" id="ProtNLM"/>
    </source>
</evidence>
<feature type="region of interest" description="Disordered" evidence="1">
    <location>
        <begin position="860"/>
        <end position="902"/>
    </location>
</feature>
<dbReference type="RefSeq" id="XP_066081810.1">
    <property type="nucleotide sequence ID" value="XM_066225713.1"/>
</dbReference>
<evidence type="ECO:0000256" key="1">
    <source>
        <dbReference type="SAM" id="MobiDB-lite"/>
    </source>
</evidence>
<feature type="region of interest" description="Disordered" evidence="1">
    <location>
        <begin position="314"/>
        <end position="340"/>
    </location>
</feature>
<dbReference type="AlphaFoldDB" id="A0AAX4KDM2"/>
<protein>
    <recommendedName>
        <fullName evidence="4">BRCT domain-containing protein</fullName>
    </recommendedName>
</protein>
<gene>
    <name evidence="2" type="ORF">V865_001899</name>
</gene>
<keyword evidence="3" id="KW-1185">Reference proteome</keyword>
<reference evidence="2 3" key="1">
    <citation type="submission" date="2024-01" db="EMBL/GenBank/DDBJ databases">
        <title>Comparative genomics of Cryptococcus and Kwoniella reveals pathogenesis evolution and contrasting modes of karyotype evolution via chromosome fusion or intercentromeric recombination.</title>
        <authorList>
            <person name="Coelho M.A."/>
            <person name="David-Palma M."/>
            <person name="Shea T."/>
            <person name="Bowers K."/>
            <person name="McGinley-Smith S."/>
            <person name="Mohammad A.W."/>
            <person name="Gnirke A."/>
            <person name="Yurkov A.M."/>
            <person name="Nowrousian M."/>
            <person name="Sun S."/>
            <person name="Cuomo C.A."/>
            <person name="Heitman J."/>
        </authorList>
    </citation>
    <scope>NUCLEOTIDE SEQUENCE [LARGE SCALE GENOMIC DNA]</scope>
    <source>
        <strain evidence="2 3">PYCC6329</strain>
    </source>
</reference>
<organism evidence="2 3">
    <name type="scientific">Kwoniella europaea PYCC6329</name>
    <dbReference type="NCBI Taxonomy" id="1423913"/>
    <lineage>
        <taxon>Eukaryota</taxon>
        <taxon>Fungi</taxon>
        <taxon>Dikarya</taxon>
        <taxon>Basidiomycota</taxon>
        <taxon>Agaricomycotina</taxon>
        <taxon>Tremellomycetes</taxon>
        <taxon>Tremellales</taxon>
        <taxon>Cryptococcaceae</taxon>
        <taxon>Kwoniella</taxon>
    </lineage>
</organism>
<sequence length="919" mass="102122">MSGSSELFDGIGFYVHPMAKENILNSPIGKEIMDHHGIIYPIPSLDQVQIIIIPFITSAVNVIPLDPNFVWLDPDTLDQIRGWTPELLVRYFEDTIRNGEVIQGRKVVVGYGWVEKSLRAGRVMEMGDDWGGRRVRGSYDIWNDSTTSSHYHHSQIVPNPSDPSIRTIPLSYNISQPYSDYNFTNDSVISSVPHRPPPTSNDSNGNLHASKLVIFPQSLPSSHSHPVHYPSAYIHPGSEASSNRPNRFDGHTSYHPIQFSHLSNTTFENVPHPEPYLQQRCTSESHPSVHRPVLSRVLPSGAKVPITELIASETTRDYATHHPNVKEYPQSQPRYHPRERYQPYPIPSGVSPTHGDSRSHQTLLTLDKPLHPRKRVAKTPIIVPSQKITQAGYVPPTPISPVTWNRTSYPPLSRHLPIQSNNLTSAIQRQNRVKSSTSNAILQPTSMVGLSKPTWWDMSTSRTINIPSTPTKWQMAMNQRGNVKRREANISGTVTSVNTHTQAQRKISEKENEMVKRRKHSLDTHAVLATQPLRGEKSSGTTCQAQTRAIFIDSHGKPMKMYLAPNIHPSYQEKIKTEGGQICSRLHASIAIFYRTATESSPLMPKSIAENEAGWNCGKKGQVTVTLDWLNFVWRKGNCKKKKVVPVTTDGQVTIHSSNKPNPTPSRHAELDATPRLKTKSTLTLSSSFPSCPSLTAYDPISWHVEKIARRLDRNGKPGGSVTLPGSDTNTYDYPEKYESIIQDRAKELAKHYGGAGGALRNDETKSIPVSIPASVPIPSTSKSAPPSMPKNGTEVQTLTASANMQYHALDSEELHVTCSLVDRLLTRLKKEGNDVVNDSGDRGDNKIEELKALAQFFDFDDGTPEPVDAPAPRTESTSSELPSAKGVLTDEDTNGVGVSFTDINSEHDKINKHWSQVR</sequence>